<dbReference type="AlphaFoldDB" id="A0A0A0D6N9"/>
<feature type="binding site" evidence="12 15">
    <location>
        <position position="204"/>
    </location>
    <ligand>
        <name>pyruvate</name>
        <dbReference type="ChEBI" id="CHEBI:15361"/>
    </ligand>
</feature>
<evidence type="ECO:0000256" key="15">
    <source>
        <dbReference type="PIRSR" id="PIRSR001365-2"/>
    </source>
</evidence>
<evidence type="ECO:0000256" key="1">
    <source>
        <dbReference type="ARBA" id="ARBA00003294"/>
    </source>
</evidence>
<dbReference type="Proteomes" id="UP000029995">
    <property type="component" value="Unassembled WGS sequence"/>
</dbReference>
<feature type="active site" description="Schiff-base intermediate with substrate" evidence="12 14">
    <location>
        <position position="162"/>
    </location>
</feature>
<dbReference type="Gene3D" id="3.20.20.70">
    <property type="entry name" value="Aldolase class I"/>
    <property type="match status" value="1"/>
</dbReference>
<dbReference type="HAMAP" id="MF_00418">
    <property type="entry name" value="DapA"/>
    <property type="match status" value="1"/>
</dbReference>
<dbReference type="CDD" id="cd00950">
    <property type="entry name" value="DHDPS"/>
    <property type="match status" value="1"/>
</dbReference>
<evidence type="ECO:0000256" key="14">
    <source>
        <dbReference type="PIRSR" id="PIRSR001365-1"/>
    </source>
</evidence>
<dbReference type="EMBL" id="JANX01000151">
    <property type="protein sequence ID" value="KGM33755.1"/>
    <property type="molecule type" value="Genomic_DNA"/>
</dbReference>
<keyword evidence="7 12" id="KW-0220">Diaminopimelate biosynthesis</keyword>
<reference evidence="16 17" key="1">
    <citation type="submission" date="2014-01" db="EMBL/GenBank/DDBJ databases">
        <title>Genome sequence determination for a cystic fibrosis isolate, Inquilinus limosus.</title>
        <authorList>
            <person name="Pino M."/>
            <person name="Di Conza J."/>
            <person name="Gutkind G."/>
        </authorList>
    </citation>
    <scope>NUCLEOTIDE SEQUENCE [LARGE SCALE GENOMIC DNA]</scope>
    <source>
        <strain evidence="16 17">MP06</strain>
    </source>
</reference>
<evidence type="ECO:0000256" key="10">
    <source>
        <dbReference type="ARBA" id="ARBA00023270"/>
    </source>
</evidence>
<dbReference type="PANTHER" id="PTHR12128">
    <property type="entry name" value="DIHYDRODIPICOLINATE SYNTHASE"/>
    <property type="match status" value="1"/>
</dbReference>
<feature type="site" description="Part of a proton relay during catalysis" evidence="12">
    <location>
        <position position="47"/>
    </location>
</feature>
<evidence type="ECO:0000256" key="9">
    <source>
        <dbReference type="ARBA" id="ARBA00023239"/>
    </source>
</evidence>
<comment type="caution">
    <text evidence="12">Was originally thought to be a dihydrodipicolinate synthase (DHDPS), catalyzing the condensation of (S)-aspartate-beta-semialdehyde [(S)-ASA] and pyruvate to dihydrodipicolinate (DHDP). However, it was shown in E.coli that the product of the enzymatic reaction is not dihydrodipicolinate but in fact (4S)-4-hydroxy-2,3,4,5-tetrahydro-(2S)-dipicolinic acid (HTPA), and that the consecutive dehydration reaction leading to DHDP is not spontaneous but catalyzed by DapB.</text>
</comment>
<evidence type="ECO:0000256" key="6">
    <source>
        <dbReference type="ARBA" id="ARBA00022605"/>
    </source>
</evidence>
<comment type="similarity">
    <text evidence="3 12 13">Belongs to the DapA family.</text>
</comment>
<dbReference type="EC" id="4.3.3.7" evidence="4 12"/>
<feature type="active site" description="Proton donor/acceptor" evidence="12 14">
    <location>
        <position position="134"/>
    </location>
</feature>
<comment type="subcellular location">
    <subcellularLocation>
        <location evidence="12">Cytoplasm</location>
    </subcellularLocation>
</comment>
<dbReference type="GO" id="GO:0008840">
    <property type="term" value="F:4-hydroxy-tetrahydrodipicolinate synthase activity"/>
    <property type="evidence" value="ECO:0007669"/>
    <property type="project" value="UniProtKB-UniRule"/>
</dbReference>
<protein>
    <recommendedName>
        <fullName evidence="4 12">4-hydroxy-tetrahydrodipicolinate synthase</fullName>
        <shortName evidence="12">HTPA synthase</shortName>
        <ecNumber evidence="4 12">4.3.3.7</ecNumber>
    </recommendedName>
</protein>
<dbReference type="OrthoDB" id="9778880at2"/>
<dbReference type="InterPro" id="IPR002220">
    <property type="entry name" value="DapA-like"/>
</dbReference>
<organism evidence="16 17">
    <name type="scientific">Inquilinus limosus MP06</name>
    <dbReference type="NCBI Taxonomy" id="1398085"/>
    <lineage>
        <taxon>Bacteria</taxon>
        <taxon>Pseudomonadati</taxon>
        <taxon>Pseudomonadota</taxon>
        <taxon>Alphaproteobacteria</taxon>
        <taxon>Rhodospirillales</taxon>
        <taxon>Rhodospirillaceae</taxon>
        <taxon>Inquilinus</taxon>
    </lineage>
</organism>
<dbReference type="PANTHER" id="PTHR12128:SF66">
    <property type="entry name" value="4-HYDROXY-2-OXOGLUTARATE ALDOLASE, MITOCHONDRIAL"/>
    <property type="match status" value="1"/>
</dbReference>
<evidence type="ECO:0000313" key="16">
    <source>
        <dbReference type="EMBL" id="KGM33755.1"/>
    </source>
</evidence>
<feature type="site" description="Part of a proton relay during catalysis" evidence="12">
    <location>
        <position position="108"/>
    </location>
</feature>
<evidence type="ECO:0000256" key="3">
    <source>
        <dbReference type="ARBA" id="ARBA00007592"/>
    </source>
</evidence>
<accession>A0A0A0D6N9</accession>
<keyword evidence="9 12" id="KW-0456">Lyase</keyword>
<dbReference type="InterPro" id="IPR013785">
    <property type="entry name" value="Aldolase_TIM"/>
</dbReference>
<evidence type="ECO:0000256" key="7">
    <source>
        <dbReference type="ARBA" id="ARBA00022915"/>
    </source>
</evidence>
<dbReference type="GO" id="GO:0009089">
    <property type="term" value="P:lysine biosynthetic process via diaminopimelate"/>
    <property type="evidence" value="ECO:0007669"/>
    <property type="project" value="UniProtKB-UniRule"/>
</dbReference>
<dbReference type="Pfam" id="PF00701">
    <property type="entry name" value="DHDPS"/>
    <property type="match status" value="1"/>
</dbReference>
<dbReference type="RefSeq" id="WP_034837526.1">
    <property type="nucleotide sequence ID" value="NZ_JANX01000151.1"/>
</dbReference>
<keyword evidence="6 12" id="KW-0028">Amino-acid biosynthesis</keyword>
<evidence type="ECO:0000256" key="5">
    <source>
        <dbReference type="ARBA" id="ARBA00022490"/>
    </source>
</evidence>
<dbReference type="InterPro" id="IPR005263">
    <property type="entry name" value="DapA"/>
</dbReference>
<evidence type="ECO:0000256" key="4">
    <source>
        <dbReference type="ARBA" id="ARBA00012086"/>
    </source>
</evidence>
<comment type="subunit">
    <text evidence="12">Homotetramer; dimer of dimers.</text>
</comment>
<dbReference type="SUPFAM" id="SSF51569">
    <property type="entry name" value="Aldolase"/>
    <property type="match status" value="1"/>
</dbReference>
<keyword evidence="8 12" id="KW-0457">Lysine biosynthesis</keyword>
<dbReference type="PIRSF" id="PIRSF001365">
    <property type="entry name" value="DHDPS"/>
    <property type="match status" value="1"/>
</dbReference>
<proteinExistence type="inferred from homology"/>
<comment type="function">
    <text evidence="1 12">Catalyzes the condensation of (S)-aspartate-beta-semialdehyde [(S)-ASA] and pyruvate to 4-hydroxy-tetrahydrodipicolinate (HTPA).</text>
</comment>
<evidence type="ECO:0000256" key="13">
    <source>
        <dbReference type="PIRNR" id="PIRNR001365"/>
    </source>
</evidence>
<feature type="binding site" evidence="12 15">
    <location>
        <position position="48"/>
    </location>
    <ligand>
        <name>pyruvate</name>
        <dbReference type="ChEBI" id="CHEBI:15361"/>
    </ligand>
</feature>
<sequence>MPLPAPTGLWLPLITPFRDGALDEASLRRMLRHYSAGPVDGLILAATTGEGMTLDTDETERLVAIAAEEWTRPLYLGLSGADTRKLAKELGRTSAWPVQGYLIACPYYVRPSQEGLERHFAALADATDRPILIYNIPYRTGVNLGNEAMLRLAERPSIVGVKDCCADARQSFELLRDRPAGFSVLTGEDALLYTALTQGADGGILASAHVETEAFAAIRARLLAGDQPGALAAWRDLSELPRLLFAEPSPAPIKHWLWRTRLIDSPEVRLPMTRVSDALAARLDREIERRVLIRDAPILAPAGW</sequence>
<evidence type="ECO:0000256" key="2">
    <source>
        <dbReference type="ARBA" id="ARBA00005120"/>
    </source>
</evidence>
<dbReference type="PRINTS" id="PR00146">
    <property type="entry name" value="DHPICSNTHASE"/>
</dbReference>
<keyword evidence="5 12" id="KW-0963">Cytoplasm</keyword>
<comment type="caution">
    <text evidence="16">The sequence shown here is derived from an EMBL/GenBank/DDBJ whole genome shotgun (WGS) entry which is preliminary data.</text>
</comment>
<comment type="pathway">
    <text evidence="2 12">Amino-acid biosynthesis; L-lysine biosynthesis via DAP pathway; (S)-tetrahydrodipicolinate from L-aspartate: step 3/4.</text>
</comment>
<evidence type="ECO:0000313" key="17">
    <source>
        <dbReference type="Proteomes" id="UP000029995"/>
    </source>
</evidence>
<gene>
    <name evidence="12" type="primary">dapA</name>
    <name evidence="16" type="ORF">P409_14010</name>
</gene>
<dbReference type="UniPathway" id="UPA00034">
    <property type="reaction ID" value="UER00017"/>
</dbReference>
<dbReference type="PROSITE" id="PS00666">
    <property type="entry name" value="DHDPS_2"/>
    <property type="match status" value="1"/>
</dbReference>
<dbReference type="InterPro" id="IPR020625">
    <property type="entry name" value="Schiff_base-form_aldolases_AS"/>
</dbReference>
<dbReference type="GO" id="GO:0005829">
    <property type="term" value="C:cytosol"/>
    <property type="evidence" value="ECO:0007669"/>
    <property type="project" value="TreeGrafter"/>
</dbReference>
<dbReference type="SMART" id="SM01130">
    <property type="entry name" value="DHDPS"/>
    <property type="match status" value="1"/>
</dbReference>
<evidence type="ECO:0000256" key="8">
    <source>
        <dbReference type="ARBA" id="ARBA00023154"/>
    </source>
</evidence>
<evidence type="ECO:0000256" key="11">
    <source>
        <dbReference type="ARBA" id="ARBA00047836"/>
    </source>
</evidence>
<evidence type="ECO:0000256" key="12">
    <source>
        <dbReference type="HAMAP-Rule" id="MF_00418"/>
    </source>
</evidence>
<comment type="catalytic activity">
    <reaction evidence="11 12">
        <text>L-aspartate 4-semialdehyde + pyruvate = (2S,4S)-4-hydroxy-2,3,4,5-tetrahydrodipicolinate + H2O + H(+)</text>
        <dbReference type="Rhea" id="RHEA:34171"/>
        <dbReference type="ChEBI" id="CHEBI:15361"/>
        <dbReference type="ChEBI" id="CHEBI:15377"/>
        <dbReference type="ChEBI" id="CHEBI:15378"/>
        <dbReference type="ChEBI" id="CHEBI:67139"/>
        <dbReference type="ChEBI" id="CHEBI:537519"/>
        <dbReference type="EC" id="4.3.3.7"/>
    </reaction>
</comment>
<dbReference type="GO" id="GO:0019877">
    <property type="term" value="P:diaminopimelate biosynthetic process"/>
    <property type="evidence" value="ECO:0007669"/>
    <property type="project" value="UniProtKB-UniRule"/>
</dbReference>
<keyword evidence="10 12" id="KW-0704">Schiff base</keyword>
<name>A0A0A0D6N9_9PROT</name>